<evidence type="ECO:0000313" key="2">
    <source>
        <dbReference type="Proteomes" id="UP001056778"/>
    </source>
</evidence>
<accession>A0ACB9TQB7</accession>
<name>A0ACB9TQB7_HOLOL</name>
<dbReference type="Proteomes" id="UP001056778">
    <property type="component" value="Chromosome 2"/>
</dbReference>
<gene>
    <name evidence="1" type="ORF">MML48_2g00012930</name>
</gene>
<keyword evidence="2" id="KW-1185">Reference proteome</keyword>
<reference evidence="1" key="1">
    <citation type="submission" date="2022-04" db="EMBL/GenBank/DDBJ databases">
        <title>Chromosome-scale genome assembly of Holotrichia oblita Faldermann.</title>
        <authorList>
            <person name="Rongchong L."/>
        </authorList>
    </citation>
    <scope>NUCLEOTIDE SEQUENCE</scope>
    <source>
        <strain evidence="1">81SQS9</strain>
    </source>
</reference>
<proteinExistence type="predicted"/>
<dbReference type="EMBL" id="CM043016">
    <property type="protein sequence ID" value="KAI4468971.1"/>
    <property type="molecule type" value="Genomic_DNA"/>
</dbReference>
<comment type="caution">
    <text evidence="1">The sequence shown here is derived from an EMBL/GenBank/DDBJ whole genome shotgun (WGS) entry which is preliminary data.</text>
</comment>
<sequence>MDLLHDLTDDEDFLELVNIVMHPRQPKVYRERTNEFNKWSDEEFRDRFRLSKPVVEYVINEIADEISSESNRCYNYRNHALSASEMVLLTLRFLACGCFLQTTGDMMGVDKSTASRAVNKVTRAIARLATNVIKMRSTAEEIDQTKHQFYNISKFPRCVGAIDCTHIKIQSPGGNDAENYRNRKGFFSINTQVICNANLTITNIVCRWPGASHDANIFRNSNIHNKFENGEFGNALLLGDSGYGVKSYMMTPLANPQTPAEHLYNEAQIRTRNVIERCFGVWKRRFPILSLGIRVSIEKVEPIVVACAVLHNIACSMRDVEPPNEEAVEDVDPDHHGNVENINGGNGAVRQMLIRNHFQQLCIRN</sequence>
<evidence type="ECO:0000313" key="1">
    <source>
        <dbReference type="EMBL" id="KAI4468971.1"/>
    </source>
</evidence>
<organism evidence="1 2">
    <name type="scientific">Holotrichia oblita</name>
    <name type="common">Chafer beetle</name>
    <dbReference type="NCBI Taxonomy" id="644536"/>
    <lineage>
        <taxon>Eukaryota</taxon>
        <taxon>Metazoa</taxon>
        <taxon>Ecdysozoa</taxon>
        <taxon>Arthropoda</taxon>
        <taxon>Hexapoda</taxon>
        <taxon>Insecta</taxon>
        <taxon>Pterygota</taxon>
        <taxon>Neoptera</taxon>
        <taxon>Endopterygota</taxon>
        <taxon>Coleoptera</taxon>
        <taxon>Polyphaga</taxon>
        <taxon>Scarabaeiformia</taxon>
        <taxon>Scarabaeidae</taxon>
        <taxon>Melolonthinae</taxon>
        <taxon>Holotrichia</taxon>
    </lineage>
</organism>
<protein>
    <submittedName>
        <fullName evidence="1">Uncharacterized protein</fullName>
    </submittedName>
</protein>